<feature type="transmembrane region" description="Helical" evidence="1">
    <location>
        <begin position="54"/>
        <end position="80"/>
    </location>
</feature>
<feature type="transmembrane region" description="Helical" evidence="1">
    <location>
        <begin position="16"/>
        <end position="34"/>
    </location>
</feature>
<reference evidence="2 3" key="1">
    <citation type="submission" date="2017-07" db="EMBL/GenBank/DDBJ databases">
        <title>First draft Genome Sequence of Nocardia cerradoensis isolated from human infection.</title>
        <authorList>
            <person name="Carrasco G."/>
        </authorList>
    </citation>
    <scope>NUCLEOTIDE SEQUENCE [LARGE SCALE GENOMIC DNA]</scope>
    <source>
        <strain evidence="2 3">CNM20130759</strain>
    </source>
</reference>
<name>A0A231GXF1_9NOCA</name>
<evidence type="ECO:0000256" key="1">
    <source>
        <dbReference type="SAM" id="Phobius"/>
    </source>
</evidence>
<accession>A0A231GXF1</accession>
<protein>
    <recommendedName>
        <fullName evidence="4">DUF2834 domain-containing protein</fullName>
    </recommendedName>
</protein>
<evidence type="ECO:0000313" key="3">
    <source>
        <dbReference type="Proteomes" id="UP000215506"/>
    </source>
</evidence>
<organism evidence="2 3">
    <name type="scientific">Nocardia cerradoensis</name>
    <dbReference type="NCBI Taxonomy" id="85688"/>
    <lineage>
        <taxon>Bacteria</taxon>
        <taxon>Bacillati</taxon>
        <taxon>Actinomycetota</taxon>
        <taxon>Actinomycetes</taxon>
        <taxon>Mycobacteriales</taxon>
        <taxon>Nocardiaceae</taxon>
        <taxon>Nocardia</taxon>
    </lineage>
</organism>
<keyword evidence="1" id="KW-0812">Transmembrane</keyword>
<comment type="caution">
    <text evidence="2">The sequence shown here is derived from an EMBL/GenBank/DDBJ whole genome shotgun (WGS) entry which is preliminary data.</text>
</comment>
<evidence type="ECO:0000313" key="2">
    <source>
        <dbReference type="EMBL" id="OXR41279.1"/>
    </source>
</evidence>
<keyword evidence="1" id="KW-1133">Transmembrane helix</keyword>
<dbReference type="Proteomes" id="UP000215506">
    <property type="component" value="Unassembled WGS sequence"/>
</dbReference>
<dbReference type="RefSeq" id="WP_094027709.1">
    <property type="nucleotide sequence ID" value="NZ_NGAF01000021.1"/>
</dbReference>
<proteinExistence type="predicted"/>
<evidence type="ECO:0008006" key="4">
    <source>
        <dbReference type="Google" id="ProtNLM"/>
    </source>
</evidence>
<gene>
    <name evidence="2" type="ORF">B7C42_06677</name>
</gene>
<sequence>MAAHSSSNNRSTDIRHALYIIAGIAALLLTWPHAFDWMRDGGNILNPIAFFGDAIDAGGTAAFLSIDMLIAWAVFMVWVVTDTARIGMGRKWGVFFIVLSYIGVSMAFPVYLVARERFLARRGGAGSEDVARVAVGSE</sequence>
<keyword evidence="3" id="KW-1185">Reference proteome</keyword>
<keyword evidence="1" id="KW-0472">Membrane</keyword>
<dbReference type="Pfam" id="PF11196">
    <property type="entry name" value="DUF2834"/>
    <property type="match status" value="1"/>
</dbReference>
<feature type="transmembrane region" description="Helical" evidence="1">
    <location>
        <begin position="92"/>
        <end position="114"/>
    </location>
</feature>
<dbReference type="AlphaFoldDB" id="A0A231GXF1"/>
<dbReference type="InterPro" id="IPR021362">
    <property type="entry name" value="DUF2834"/>
</dbReference>
<dbReference type="EMBL" id="NGAF01000021">
    <property type="protein sequence ID" value="OXR41279.1"/>
    <property type="molecule type" value="Genomic_DNA"/>
</dbReference>